<dbReference type="Pfam" id="PF05592">
    <property type="entry name" value="Bac_rhamnosid"/>
    <property type="match status" value="1"/>
</dbReference>
<protein>
    <submittedName>
        <fullName evidence="4">Uncharacterized protein</fullName>
    </submittedName>
</protein>
<comment type="caution">
    <text evidence="4">The sequence shown here is derived from an EMBL/GenBank/DDBJ whole genome shotgun (WGS) entry which is preliminary data.</text>
</comment>
<dbReference type="EMBL" id="MUMY01000003">
    <property type="protein sequence ID" value="ONM49843.1"/>
    <property type="molecule type" value="Genomic_DNA"/>
</dbReference>
<dbReference type="OrthoDB" id="9761045at2"/>
<dbReference type="Proteomes" id="UP000188836">
    <property type="component" value="Unassembled WGS sequence"/>
</dbReference>
<feature type="region of interest" description="Disordered" evidence="1">
    <location>
        <begin position="85"/>
        <end position="118"/>
    </location>
</feature>
<feature type="compositionally biased region" description="Low complexity" evidence="1">
    <location>
        <begin position="101"/>
        <end position="118"/>
    </location>
</feature>
<dbReference type="InterPro" id="IPR012341">
    <property type="entry name" value="6hp_glycosidase-like_sf"/>
</dbReference>
<proteinExistence type="predicted"/>
<dbReference type="InterPro" id="IPR008902">
    <property type="entry name" value="Rhamnosid_concanavalin"/>
</dbReference>
<evidence type="ECO:0000256" key="1">
    <source>
        <dbReference type="SAM" id="MobiDB-lite"/>
    </source>
</evidence>
<sequence>MMKFAPQRDEVTLGGRDEWIEPWFTIHGFRYLHVDGLGYDLGHDDVRAVVLSTDLPVTGTFECSDQRLNRLHRNVLWSLRSNFTDTPTDCPPVSGPAGPVTSRCSRPPLPCSSTPTPT</sequence>
<dbReference type="PANTHER" id="PTHR33307:SF6">
    <property type="entry name" value="ALPHA-RHAMNOSIDASE (EUROFUNG)-RELATED"/>
    <property type="match status" value="1"/>
</dbReference>
<dbReference type="Gene3D" id="2.60.120.260">
    <property type="entry name" value="Galactose-binding domain-like"/>
    <property type="match status" value="1"/>
</dbReference>
<evidence type="ECO:0000259" key="3">
    <source>
        <dbReference type="Pfam" id="PF17389"/>
    </source>
</evidence>
<organism evidence="4 5">
    <name type="scientific">Nocardia donostiensis</name>
    <dbReference type="NCBI Taxonomy" id="1538463"/>
    <lineage>
        <taxon>Bacteria</taxon>
        <taxon>Bacillati</taxon>
        <taxon>Actinomycetota</taxon>
        <taxon>Actinomycetes</taxon>
        <taxon>Mycobacteriales</taxon>
        <taxon>Nocardiaceae</taxon>
        <taxon>Nocardia</taxon>
    </lineage>
</organism>
<evidence type="ECO:0000313" key="5">
    <source>
        <dbReference type="Proteomes" id="UP000188836"/>
    </source>
</evidence>
<dbReference type="AlphaFoldDB" id="A0A1V2TK58"/>
<dbReference type="STRING" id="1538463.B0T36_23790"/>
<feature type="domain" description="Alpha-L-rhamnosidase six-hairpin glycosidase" evidence="3">
    <location>
        <begin position="58"/>
        <end position="91"/>
    </location>
</feature>
<dbReference type="Gene3D" id="1.50.10.10">
    <property type="match status" value="1"/>
</dbReference>
<dbReference type="PANTHER" id="PTHR33307">
    <property type="entry name" value="ALPHA-RHAMNOSIDASE (EUROFUNG)"/>
    <property type="match status" value="1"/>
</dbReference>
<keyword evidence="5" id="KW-1185">Reference proteome</keyword>
<evidence type="ECO:0000313" key="4">
    <source>
        <dbReference type="EMBL" id="ONM49843.1"/>
    </source>
</evidence>
<name>A0A1V2TK58_9NOCA</name>
<feature type="domain" description="Alpha-L-rhamnosidase concanavalin-like" evidence="2">
    <location>
        <begin position="5"/>
        <end position="51"/>
    </location>
</feature>
<gene>
    <name evidence="4" type="ORF">B0T46_05460</name>
</gene>
<evidence type="ECO:0000259" key="2">
    <source>
        <dbReference type="Pfam" id="PF05592"/>
    </source>
</evidence>
<accession>A0A1V2TK58</accession>
<dbReference type="Pfam" id="PF17389">
    <property type="entry name" value="Bac_rhamnosid6H"/>
    <property type="match status" value="1"/>
</dbReference>
<reference evidence="4 5" key="1">
    <citation type="journal article" date="2016" name="Antonie Van Leeuwenhoek">
        <title>Nocardia donostiensis sp. nov., isolated from human respiratory specimens.</title>
        <authorList>
            <person name="Ercibengoa M."/>
            <person name="Bell M."/>
            <person name="Marimon J.M."/>
            <person name="Humrighouse B."/>
            <person name="Klenk H.P."/>
            <person name="Potter G."/>
            <person name="Perez-Trallero E."/>
        </authorList>
    </citation>
    <scope>NUCLEOTIDE SEQUENCE [LARGE SCALE GENOMIC DNA]</scope>
    <source>
        <strain evidence="4 5">X1655</strain>
    </source>
</reference>
<dbReference type="InterPro" id="IPR016007">
    <property type="entry name" value="Alpha_rhamnosid"/>
</dbReference>
<dbReference type="GO" id="GO:0005975">
    <property type="term" value="P:carbohydrate metabolic process"/>
    <property type="evidence" value="ECO:0007669"/>
    <property type="project" value="InterPro"/>
</dbReference>
<dbReference type="InterPro" id="IPR035396">
    <property type="entry name" value="Bac_rhamnosid6H"/>
</dbReference>